<feature type="coiled-coil region" evidence="1">
    <location>
        <begin position="14"/>
        <end position="181"/>
    </location>
</feature>
<dbReference type="OrthoDB" id="5322683at2759"/>
<dbReference type="Proteomes" id="UP000031036">
    <property type="component" value="Unassembled WGS sequence"/>
</dbReference>
<evidence type="ECO:0000313" key="3">
    <source>
        <dbReference type="Proteomes" id="UP000031036"/>
    </source>
</evidence>
<evidence type="ECO:0000313" key="2">
    <source>
        <dbReference type="EMBL" id="KHN71314.1"/>
    </source>
</evidence>
<reference evidence="2 3" key="1">
    <citation type="submission" date="2014-11" db="EMBL/GenBank/DDBJ databases">
        <title>Genetic blueprint of the zoonotic pathogen Toxocara canis.</title>
        <authorList>
            <person name="Zhu X.-Q."/>
            <person name="Korhonen P.K."/>
            <person name="Cai H."/>
            <person name="Young N.D."/>
            <person name="Nejsum P."/>
            <person name="von Samson-Himmelstjerna G."/>
            <person name="Boag P.R."/>
            <person name="Tan P."/>
            <person name="Li Q."/>
            <person name="Min J."/>
            <person name="Yang Y."/>
            <person name="Wang X."/>
            <person name="Fang X."/>
            <person name="Hall R.S."/>
            <person name="Hofmann A."/>
            <person name="Sternberg P.W."/>
            <person name="Jex A.R."/>
            <person name="Gasser R.B."/>
        </authorList>
    </citation>
    <scope>NUCLEOTIDE SEQUENCE [LARGE SCALE GENOMIC DNA]</scope>
    <source>
        <strain evidence="2">PN_DK_2014</strain>
    </source>
</reference>
<gene>
    <name evidence="2" type="ORF">Tcan_02373</name>
</gene>
<protein>
    <submittedName>
        <fullName evidence="2">Uncharacterized protein</fullName>
    </submittedName>
</protein>
<dbReference type="AlphaFoldDB" id="A0A0B2UQ23"/>
<keyword evidence="3" id="KW-1185">Reference proteome</keyword>
<keyword evidence="1" id="KW-0175">Coiled coil</keyword>
<organism evidence="2 3">
    <name type="scientific">Toxocara canis</name>
    <name type="common">Canine roundworm</name>
    <dbReference type="NCBI Taxonomy" id="6265"/>
    <lineage>
        <taxon>Eukaryota</taxon>
        <taxon>Metazoa</taxon>
        <taxon>Ecdysozoa</taxon>
        <taxon>Nematoda</taxon>
        <taxon>Chromadorea</taxon>
        <taxon>Rhabditida</taxon>
        <taxon>Spirurina</taxon>
        <taxon>Ascaridomorpha</taxon>
        <taxon>Ascaridoidea</taxon>
        <taxon>Toxocaridae</taxon>
        <taxon>Toxocara</taxon>
    </lineage>
</organism>
<comment type="caution">
    <text evidence="2">The sequence shown here is derived from an EMBL/GenBank/DDBJ whole genome shotgun (WGS) entry which is preliminary data.</text>
</comment>
<evidence type="ECO:0000256" key="1">
    <source>
        <dbReference type="SAM" id="Coils"/>
    </source>
</evidence>
<dbReference type="EMBL" id="JPKZ01022488">
    <property type="protein sequence ID" value="KHN71314.1"/>
    <property type="molecule type" value="Genomic_DNA"/>
</dbReference>
<dbReference type="STRING" id="6265.A0A0B2UQ23"/>
<sequence length="185" mass="21474">MEQTQQVAHLDAVNQKLRDEFLQKEAVVGELQKKIEQLTAVEKEQLTEIGTLKANLSRTQEQLENVERQLKNVRDDAERLRDEAAKTKSQAERLDEQLKESCVEQERLKNRLIELEDEYENKQEEDGKIRDQYALALKNSNDHLEEAQKQLAELDMIRIEKDRLAAELVMAKEECAKATSKAEEV</sequence>
<accession>A0A0B2UQ23</accession>
<name>A0A0B2UQ23_TOXCA</name>
<proteinExistence type="predicted"/>